<evidence type="ECO:0000313" key="5">
    <source>
        <dbReference type="EMBL" id="MEC0232030.1"/>
    </source>
</evidence>
<dbReference type="Gene3D" id="2.60.120.10">
    <property type="entry name" value="Jelly Rolls"/>
    <property type="match status" value="1"/>
</dbReference>
<dbReference type="SUPFAM" id="SSF46689">
    <property type="entry name" value="Homeodomain-like"/>
    <property type="match status" value="2"/>
</dbReference>
<dbReference type="PROSITE" id="PS01124">
    <property type="entry name" value="HTH_ARAC_FAMILY_2"/>
    <property type="match status" value="1"/>
</dbReference>
<dbReference type="InterPro" id="IPR014710">
    <property type="entry name" value="RmlC-like_jellyroll"/>
</dbReference>
<gene>
    <name evidence="5" type="ORF">P4I72_33535</name>
</gene>
<protein>
    <submittedName>
        <fullName evidence="5">AraC family transcriptional regulator</fullName>
    </submittedName>
</protein>
<evidence type="ECO:0000313" key="6">
    <source>
        <dbReference type="Proteomes" id="UP001338137"/>
    </source>
</evidence>
<proteinExistence type="predicted"/>
<dbReference type="InterPro" id="IPR009057">
    <property type="entry name" value="Homeodomain-like_sf"/>
</dbReference>
<evidence type="ECO:0000256" key="3">
    <source>
        <dbReference type="ARBA" id="ARBA00023163"/>
    </source>
</evidence>
<dbReference type="InterPro" id="IPR020449">
    <property type="entry name" value="Tscrpt_reg_AraC-type_HTH"/>
</dbReference>
<dbReference type="PANTHER" id="PTHR43280">
    <property type="entry name" value="ARAC-FAMILY TRANSCRIPTIONAL REGULATOR"/>
    <property type="match status" value="1"/>
</dbReference>
<accession>A0ABU6GEF0</accession>
<keyword evidence="1" id="KW-0805">Transcription regulation</keyword>
<evidence type="ECO:0000256" key="2">
    <source>
        <dbReference type="ARBA" id="ARBA00023125"/>
    </source>
</evidence>
<keyword evidence="3" id="KW-0804">Transcription</keyword>
<evidence type="ECO:0000259" key="4">
    <source>
        <dbReference type="PROSITE" id="PS01124"/>
    </source>
</evidence>
<dbReference type="SMART" id="SM00342">
    <property type="entry name" value="HTH_ARAC"/>
    <property type="match status" value="1"/>
</dbReference>
<keyword evidence="2" id="KW-0238">DNA-binding</keyword>
<dbReference type="PRINTS" id="PR00032">
    <property type="entry name" value="HTHARAC"/>
</dbReference>
<dbReference type="InterPro" id="IPR037923">
    <property type="entry name" value="HTH-like"/>
</dbReference>
<dbReference type="EMBL" id="JARLKY010000110">
    <property type="protein sequence ID" value="MEC0232030.1"/>
    <property type="molecule type" value="Genomic_DNA"/>
</dbReference>
<keyword evidence="6" id="KW-1185">Reference proteome</keyword>
<dbReference type="Pfam" id="PF12833">
    <property type="entry name" value="HTH_18"/>
    <property type="match status" value="1"/>
</dbReference>
<evidence type="ECO:0000256" key="1">
    <source>
        <dbReference type="ARBA" id="ARBA00023015"/>
    </source>
</evidence>
<dbReference type="RefSeq" id="WP_326076142.1">
    <property type="nucleotide sequence ID" value="NZ_JARLKY010000110.1"/>
</dbReference>
<dbReference type="PANTHER" id="PTHR43280:SF2">
    <property type="entry name" value="HTH-TYPE TRANSCRIPTIONAL REGULATOR EXSA"/>
    <property type="match status" value="1"/>
</dbReference>
<dbReference type="Gene3D" id="1.10.10.60">
    <property type="entry name" value="Homeodomain-like"/>
    <property type="match status" value="2"/>
</dbReference>
<dbReference type="Pfam" id="PF07883">
    <property type="entry name" value="Cupin_2"/>
    <property type="match status" value="1"/>
</dbReference>
<comment type="caution">
    <text evidence="5">The sequence shown here is derived from an EMBL/GenBank/DDBJ whole genome shotgun (WGS) entry which is preliminary data.</text>
</comment>
<dbReference type="Proteomes" id="UP001338137">
    <property type="component" value="Unassembled WGS sequence"/>
</dbReference>
<dbReference type="InterPro" id="IPR018060">
    <property type="entry name" value="HTH_AraC"/>
</dbReference>
<dbReference type="InterPro" id="IPR013096">
    <property type="entry name" value="Cupin_2"/>
</dbReference>
<sequence length="315" mass="36165">MDHTELESVPAYAIDTYTNHFLAAYPVHCELRTVPLDMQLLHSHNGYEFYFVFQGSGSYIVGDILYPLHAGTLTVVHPNVIHRPFHVQDKEFHRYVLSIDESYLDKLHAICHPSDLSMQRLLKAVHPDSSHYFLTVQQLNQLQTLMFELERSLRLKKPHFELSVLKGISEFFLLLLSLQGDPTAIRLVKSEDEQIVGDVLSYLITHHQEELYIDDLLARFPVSRSRLFNLFKETTGITIKQFLTEYRLNKAKRLLAETDLAITEIAAAIGFGDISHFFNVFKKGTTLTPNQYRKEAVKRQLGNPADAKLPDSNLN</sequence>
<name>A0ABU6GEF0_9BACL</name>
<dbReference type="SUPFAM" id="SSF51215">
    <property type="entry name" value="Regulatory protein AraC"/>
    <property type="match status" value="1"/>
</dbReference>
<feature type="domain" description="HTH araC/xylS-type" evidence="4">
    <location>
        <begin position="197"/>
        <end position="295"/>
    </location>
</feature>
<reference evidence="5 6" key="1">
    <citation type="submission" date="2023-03" db="EMBL/GenBank/DDBJ databases">
        <title>Bacillus Genome Sequencing.</title>
        <authorList>
            <person name="Dunlap C."/>
        </authorList>
    </citation>
    <scope>NUCLEOTIDE SEQUENCE [LARGE SCALE GENOMIC DNA]</scope>
    <source>
        <strain evidence="5 6">BD-533</strain>
    </source>
</reference>
<organism evidence="5 6">
    <name type="scientific">Paenibacillus alba</name>
    <dbReference type="NCBI Taxonomy" id="1197127"/>
    <lineage>
        <taxon>Bacteria</taxon>
        <taxon>Bacillati</taxon>
        <taxon>Bacillota</taxon>
        <taxon>Bacilli</taxon>
        <taxon>Bacillales</taxon>
        <taxon>Paenibacillaceae</taxon>
        <taxon>Paenibacillus</taxon>
    </lineage>
</organism>